<reference evidence="1" key="2">
    <citation type="submission" date="2015-06" db="UniProtKB">
        <authorList>
            <consortium name="EnsemblProtists"/>
        </authorList>
    </citation>
    <scope>IDENTIFICATION</scope>
    <source>
        <strain evidence="1">Emoy2</strain>
    </source>
</reference>
<dbReference type="Proteomes" id="UP000011713">
    <property type="component" value="Unassembled WGS sequence"/>
</dbReference>
<reference evidence="2" key="1">
    <citation type="journal article" date="2010" name="Science">
        <title>Signatures of adaptation to obligate biotrophy in the Hyaloperonospora arabidopsidis genome.</title>
        <authorList>
            <person name="Baxter L."/>
            <person name="Tripathy S."/>
            <person name="Ishaque N."/>
            <person name="Boot N."/>
            <person name="Cabral A."/>
            <person name="Kemen E."/>
            <person name="Thines M."/>
            <person name="Ah-Fong A."/>
            <person name="Anderson R."/>
            <person name="Badejoko W."/>
            <person name="Bittner-Eddy P."/>
            <person name="Boore J.L."/>
            <person name="Chibucos M.C."/>
            <person name="Coates M."/>
            <person name="Dehal P."/>
            <person name="Delehaunty K."/>
            <person name="Dong S."/>
            <person name="Downton P."/>
            <person name="Dumas B."/>
            <person name="Fabro G."/>
            <person name="Fronick C."/>
            <person name="Fuerstenberg S.I."/>
            <person name="Fulton L."/>
            <person name="Gaulin E."/>
            <person name="Govers F."/>
            <person name="Hughes L."/>
            <person name="Humphray S."/>
            <person name="Jiang R.H."/>
            <person name="Judelson H."/>
            <person name="Kamoun S."/>
            <person name="Kyung K."/>
            <person name="Meijer H."/>
            <person name="Minx P."/>
            <person name="Morris P."/>
            <person name="Nelson J."/>
            <person name="Phuntumart V."/>
            <person name="Qutob D."/>
            <person name="Rehmany A."/>
            <person name="Rougon-Cardoso A."/>
            <person name="Ryden P."/>
            <person name="Torto-Alalibo T."/>
            <person name="Studholme D."/>
            <person name="Wang Y."/>
            <person name="Win J."/>
            <person name="Wood J."/>
            <person name="Clifton S.W."/>
            <person name="Rogers J."/>
            <person name="Van den Ackerveken G."/>
            <person name="Jones J.D."/>
            <person name="McDowell J.M."/>
            <person name="Beynon J."/>
            <person name="Tyler B.M."/>
        </authorList>
    </citation>
    <scope>NUCLEOTIDE SEQUENCE [LARGE SCALE GENOMIC DNA]</scope>
    <source>
        <strain evidence="2">Emoy2</strain>
    </source>
</reference>
<dbReference type="EMBL" id="JH597871">
    <property type="status" value="NOT_ANNOTATED_CDS"/>
    <property type="molecule type" value="Genomic_DNA"/>
</dbReference>
<dbReference type="AlphaFoldDB" id="M4C675"/>
<keyword evidence="2" id="KW-1185">Reference proteome</keyword>
<evidence type="ECO:0000313" key="2">
    <source>
        <dbReference type="Proteomes" id="UP000011713"/>
    </source>
</evidence>
<protein>
    <submittedName>
        <fullName evidence="1">Uncharacterized protein</fullName>
    </submittedName>
</protein>
<dbReference type="InParanoid" id="M4C675"/>
<name>M4C675_HYAAE</name>
<accession>M4C675</accession>
<evidence type="ECO:0000313" key="1">
    <source>
        <dbReference type="EnsemblProtists" id="HpaP814607"/>
    </source>
</evidence>
<dbReference type="HOGENOM" id="CLU_1646969_0_0_1"/>
<sequence>MIVSLFQSMRYQLKITEVDITQKFDNTGTLLISFFNIYGNQIELDRCEIMPSLPTAEVSNPFSERTSDNMFHPTITGLRIFDPQTKKLVQSYKKSAKLKRILSFAYLYSMSCCDCLDWQTGSYLDANDQILKVLDEERKEAGYIRYILPKIFCIQEKYFVA</sequence>
<proteinExistence type="predicted"/>
<dbReference type="VEuPathDB" id="FungiDB:HpaG814607"/>
<organism evidence="1 2">
    <name type="scientific">Hyaloperonospora arabidopsidis (strain Emoy2)</name>
    <name type="common">Downy mildew agent</name>
    <name type="synonym">Peronospora arabidopsidis</name>
    <dbReference type="NCBI Taxonomy" id="559515"/>
    <lineage>
        <taxon>Eukaryota</taxon>
        <taxon>Sar</taxon>
        <taxon>Stramenopiles</taxon>
        <taxon>Oomycota</taxon>
        <taxon>Peronosporomycetes</taxon>
        <taxon>Peronosporales</taxon>
        <taxon>Peronosporaceae</taxon>
        <taxon>Hyaloperonospora</taxon>
    </lineage>
</organism>
<dbReference type="EnsemblProtists" id="HpaT814607">
    <property type="protein sequence ID" value="HpaP814607"/>
    <property type="gene ID" value="HpaG814607"/>
</dbReference>